<dbReference type="AlphaFoldDB" id="A0A829YNL5"/>
<dbReference type="InterPro" id="IPR032710">
    <property type="entry name" value="NTF2-like_dom_sf"/>
</dbReference>
<proteinExistence type="predicted"/>
<evidence type="ECO:0000313" key="2">
    <source>
        <dbReference type="EMBL" id="GFE84915.1"/>
    </source>
</evidence>
<protein>
    <recommendedName>
        <fullName evidence="1">DUF4440 domain-containing protein</fullName>
    </recommendedName>
</protein>
<evidence type="ECO:0000313" key="3">
    <source>
        <dbReference type="Proteomes" id="UP000445000"/>
    </source>
</evidence>
<feature type="domain" description="DUF4440" evidence="1">
    <location>
        <begin position="61"/>
        <end position="165"/>
    </location>
</feature>
<dbReference type="SUPFAM" id="SSF54427">
    <property type="entry name" value="NTF2-like"/>
    <property type="match status" value="1"/>
</dbReference>
<dbReference type="InterPro" id="IPR027843">
    <property type="entry name" value="DUF4440"/>
</dbReference>
<gene>
    <name evidence="2" type="ORF">GCM10011487_69150</name>
</gene>
<keyword evidence="3" id="KW-1185">Reference proteome</keyword>
<evidence type="ECO:0000259" key="1">
    <source>
        <dbReference type="Pfam" id="PF14534"/>
    </source>
</evidence>
<dbReference type="Proteomes" id="UP000445000">
    <property type="component" value="Unassembled WGS sequence"/>
</dbReference>
<dbReference type="Gene3D" id="3.10.450.50">
    <property type="match status" value="1"/>
</dbReference>
<name>A0A829YNL5_9GAMM</name>
<comment type="caution">
    <text evidence="2">The sequence shown here is derived from an EMBL/GenBank/DDBJ whole genome shotgun (WGS) entry which is preliminary data.</text>
</comment>
<dbReference type="Pfam" id="PF14534">
    <property type="entry name" value="DUF4440"/>
    <property type="match status" value="1"/>
</dbReference>
<organism evidence="2 3">
    <name type="scientific">Steroidobacter agaridevorans</name>
    <dbReference type="NCBI Taxonomy" id="2695856"/>
    <lineage>
        <taxon>Bacteria</taxon>
        <taxon>Pseudomonadati</taxon>
        <taxon>Pseudomonadota</taxon>
        <taxon>Gammaproteobacteria</taxon>
        <taxon>Steroidobacterales</taxon>
        <taxon>Steroidobacteraceae</taxon>
        <taxon>Steroidobacter</taxon>
    </lineage>
</organism>
<accession>A0A829YNL5</accession>
<reference evidence="3" key="1">
    <citation type="submission" date="2020-01" db="EMBL/GenBank/DDBJ databases">
        <title>'Steroidobacter agaridevorans' sp. nov., agar-degrading bacteria isolated from rhizosphere soils.</title>
        <authorList>
            <person name="Ikenaga M."/>
            <person name="Kataoka M."/>
            <person name="Murouchi A."/>
            <person name="Katsuragi S."/>
            <person name="Sakai M."/>
        </authorList>
    </citation>
    <scope>NUCLEOTIDE SEQUENCE [LARGE SCALE GENOMIC DNA]</scope>
    <source>
        <strain evidence="3">YU21-B</strain>
    </source>
</reference>
<dbReference type="EMBL" id="BLJN01000012">
    <property type="protein sequence ID" value="GFE84915.1"/>
    <property type="molecule type" value="Genomic_DNA"/>
</dbReference>
<sequence length="185" mass="19818">MGAPHVPMLYLLATDFGVSFARFPQSRTLRMSLKTSLTCFIALVAFAGSAAADPTTLAKEVRDAEQAFAATMAARDHAAFTRHLAEDAVFFDDKKATRGKAAIAAAWKAFFEGPNPPFSWTPETVEVIDSGTLAHSSGPIFDPKGKRVGTFNSVWRREPDGAWRVVFDKGCNACDCAKASASAAP</sequence>